<dbReference type="OrthoDB" id="307788at2"/>
<comment type="subunit">
    <text evidence="3">Monomer. Binds 30S ribosomal subunits, but not 50S ribosomal subunits or 70S ribosomes.</text>
</comment>
<dbReference type="NCBIfam" id="TIGR00082">
    <property type="entry name" value="rbfA"/>
    <property type="match status" value="1"/>
</dbReference>
<evidence type="ECO:0000256" key="3">
    <source>
        <dbReference type="HAMAP-Rule" id="MF_00003"/>
    </source>
</evidence>
<keyword evidence="1 3" id="KW-0963">Cytoplasm</keyword>
<comment type="similarity">
    <text evidence="3">Belongs to the RbfA family.</text>
</comment>
<comment type="caution">
    <text evidence="4">The sequence shown here is derived from an EMBL/GenBank/DDBJ whole genome shotgun (WGS) entry which is preliminary data.</text>
</comment>
<comment type="function">
    <text evidence="3">One of several proteins that assist in the late maturation steps of the functional core of the 30S ribosomal subunit. Associates with free 30S ribosomal subunits (but not with 30S subunits that are part of 70S ribosomes or polysomes). Required for efficient processing of 16S rRNA. May interact with the 5'-terminal helix region of 16S rRNA.</text>
</comment>
<proteinExistence type="inferred from homology"/>
<dbReference type="PANTHER" id="PTHR33515">
    <property type="entry name" value="RIBOSOME-BINDING FACTOR A, CHLOROPLASTIC-RELATED"/>
    <property type="match status" value="1"/>
</dbReference>
<evidence type="ECO:0000313" key="4">
    <source>
        <dbReference type="EMBL" id="KIS24245.1"/>
    </source>
</evidence>
<dbReference type="InterPro" id="IPR023799">
    <property type="entry name" value="RbfA_dom_sf"/>
</dbReference>
<dbReference type="PROSITE" id="PS01319">
    <property type="entry name" value="RBFA"/>
    <property type="match status" value="1"/>
</dbReference>
<protein>
    <recommendedName>
        <fullName evidence="3">Ribosome-binding factor A</fullName>
    </recommendedName>
</protein>
<dbReference type="AlphaFoldDB" id="A0A0D1BV41"/>
<evidence type="ECO:0000256" key="2">
    <source>
        <dbReference type="ARBA" id="ARBA00022517"/>
    </source>
</evidence>
<dbReference type="HOGENOM" id="CLU_089475_6_3_9"/>
<accession>A0A0D1BV41</accession>
<dbReference type="PANTHER" id="PTHR33515:SF1">
    <property type="entry name" value="RIBOSOME-BINDING FACTOR A, CHLOROPLASTIC-RELATED"/>
    <property type="match status" value="1"/>
</dbReference>
<dbReference type="GO" id="GO:0005829">
    <property type="term" value="C:cytosol"/>
    <property type="evidence" value="ECO:0007669"/>
    <property type="project" value="TreeGrafter"/>
</dbReference>
<reference evidence="4 5" key="1">
    <citation type="submission" date="2014-06" db="EMBL/GenBank/DDBJ databases">
        <title>Genome characterization of distinct group I Clostridium botulinum lineages.</title>
        <authorList>
            <person name="Giordani F."/>
            <person name="Anselmo A."/>
            <person name="Fillo S."/>
            <person name="Palozzi A.M."/>
            <person name="Fortunato A."/>
            <person name="Gentile B."/>
            <person name="Ciammaruconi A."/>
            <person name="Anniballi F."/>
            <person name="De Medici D."/>
            <person name="Lista F."/>
        </authorList>
    </citation>
    <scope>NUCLEOTIDE SEQUENCE [LARGE SCALE GENOMIC DNA]</scope>
    <source>
        <strain evidence="4 5">B2 450</strain>
    </source>
</reference>
<keyword evidence="2 3" id="KW-0690">Ribosome biogenesis</keyword>
<comment type="subcellular location">
    <subcellularLocation>
        <location evidence="3">Cytoplasm</location>
    </subcellularLocation>
</comment>
<dbReference type="HAMAP" id="MF_00003">
    <property type="entry name" value="RbfA"/>
    <property type="match status" value="1"/>
</dbReference>
<dbReference type="PATRIC" id="fig|1379739.3.peg.2763"/>
<organism evidence="4 5">
    <name type="scientific">Clostridium botulinum B2 450</name>
    <dbReference type="NCBI Taxonomy" id="1379739"/>
    <lineage>
        <taxon>Bacteria</taxon>
        <taxon>Bacillati</taxon>
        <taxon>Bacillota</taxon>
        <taxon>Clostridia</taxon>
        <taxon>Eubacteriales</taxon>
        <taxon>Clostridiaceae</taxon>
        <taxon>Clostridium</taxon>
    </lineage>
</organism>
<evidence type="ECO:0000256" key="1">
    <source>
        <dbReference type="ARBA" id="ARBA00022490"/>
    </source>
</evidence>
<sequence>MAKYRAGRINEEVKKEVSSIIHNDIKDPRLSAMVSVTDVNVTKDLKYAKVYVSIFGNEKAKEESLQALKSSVGFIRKEIGRRVKLRNTPEVIIEVDNSIERGMHIDELLHSIKENESNDN</sequence>
<dbReference type="EMBL" id="JXSU01000007">
    <property type="protein sequence ID" value="KIS24245.1"/>
    <property type="molecule type" value="Genomic_DNA"/>
</dbReference>
<dbReference type="InterPro" id="IPR015946">
    <property type="entry name" value="KH_dom-like_a/b"/>
</dbReference>
<gene>
    <name evidence="3" type="primary">rbfA</name>
    <name evidence="4" type="ORF">N495_11900</name>
</gene>
<dbReference type="GO" id="GO:0030490">
    <property type="term" value="P:maturation of SSU-rRNA"/>
    <property type="evidence" value="ECO:0007669"/>
    <property type="project" value="UniProtKB-UniRule"/>
</dbReference>
<evidence type="ECO:0000313" key="5">
    <source>
        <dbReference type="Proteomes" id="UP000032250"/>
    </source>
</evidence>
<dbReference type="Pfam" id="PF02033">
    <property type="entry name" value="RBFA"/>
    <property type="match status" value="1"/>
</dbReference>
<name>A0A0D1BV41_CLOBO</name>
<dbReference type="FunFam" id="3.30.300.20:FF:000030">
    <property type="entry name" value="Ribosome-binding factor A"/>
    <property type="match status" value="1"/>
</dbReference>
<dbReference type="GO" id="GO:0043024">
    <property type="term" value="F:ribosomal small subunit binding"/>
    <property type="evidence" value="ECO:0007669"/>
    <property type="project" value="TreeGrafter"/>
</dbReference>
<dbReference type="Proteomes" id="UP000032250">
    <property type="component" value="Unassembled WGS sequence"/>
</dbReference>
<dbReference type="InterPro" id="IPR000238">
    <property type="entry name" value="RbfA"/>
</dbReference>
<dbReference type="InterPro" id="IPR020053">
    <property type="entry name" value="Ribosome-bd_factorA_CS"/>
</dbReference>
<dbReference type="Gene3D" id="3.30.300.20">
    <property type="match status" value="1"/>
</dbReference>
<dbReference type="RefSeq" id="WP_003484887.1">
    <property type="nucleotide sequence ID" value="NZ_JXSU01000007.1"/>
</dbReference>
<dbReference type="SUPFAM" id="SSF89919">
    <property type="entry name" value="Ribosome-binding factor A, RbfA"/>
    <property type="match status" value="1"/>
</dbReference>